<evidence type="ECO:0000313" key="1">
    <source>
        <dbReference type="EMBL" id="KAJ9544192.1"/>
    </source>
</evidence>
<protein>
    <submittedName>
        <fullName evidence="1">Uncharacterized protein</fullName>
    </submittedName>
</protein>
<dbReference type="InterPro" id="IPR036291">
    <property type="entry name" value="NAD(P)-bd_dom_sf"/>
</dbReference>
<dbReference type="EMBL" id="JARYMX010000006">
    <property type="protein sequence ID" value="KAJ9544192.1"/>
    <property type="molecule type" value="Genomic_DNA"/>
</dbReference>
<dbReference type="PRINTS" id="PR00081">
    <property type="entry name" value="GDHRDH"/>
</dbReference>
<dbReference type="Gene3D" id="3.40.50.720">
    <property type="entry name" value="NAD(P)-binding Rossmann-like Domain"/>
    <property type="match status" value="1"/>
</dbReference>
<dbReference type="InterPro" id="IPR002347">
    <property type="entry name" value="SDR_fam"/>
</dbReference>
<dbReference type="Proteomes" id="UP001172457">
    <property type="component" value="Chromosome 6"/>
</dbReference>
<keyword evidence="2" id="KW-1185">Reference proteome</keyword>
<reference evidence="1" key="1">
    <citation type="submission" date="2023-03" db="EMBL/GenBank/DDBJ databases">
        <title>Chromosome-scale reference genome and RAD-based genetic map of yellow starthistle (Centaurea solstitialis) reveal putative structural variation and QTLs associated with invader traits.</title>
        <authorList>
            <person name="Reatini B."/>
            <person name="Cang F.A."/>
            <person name="Jiang Q."/>
            <person name="Mckibben M.T.W."/>
            <person name="Barker M.S."/>
            <person name="Rieseberg L.H."/>
            <person name="Dlugosch K.M."/>
        </authorList>
    </citation>
    <scope>NUCLEOTIDE SEQUENCE</scope>
    <source>
        <strain evidence="1">CAN-66</strain>
        <tissue evidence="1">Leaf</tissue>
    </source>
</reference>
<dbReference type="PRINTS" id="PR00080">
    <property type="entry name" value="SDRFAMILY"/>
</dbReference>
<sequence length="156" mass="17493">MLHSALGPFRDSLDLLQEDWDRSFKTNVRGAWLVSRYVCLKMITFKHEGSIINISSIDGVGRALSHGAVAYSSSKSALIYMTKVMAMELGKHKIRVNAICPGLFHSEITDGLFQKKWLENVISKTVPLRDLGTIDPALTSLVRYIPDPWLVKLYDG</sequence>
<dbReference type="CDD" id="cd05233">
    <property type="entry name" value="SDR_c"/>
    <property type="match status" value="1"/>
</dbReference>
<proteinExistence type="predicted"/>
<dbReference type="SUPFAM" id="SSF51735">
    <property type="entry name" value="NAD(P)-binding Rossmann-fold domains"/>
    <property type="match status" value="1"/>
</dbReference>
<dbReference type="PANTHER" id="PTHR44375:SF15">
    <property type="entry name" value="GLUCOSE_RIBITOL DEHYDROGENASE-RELATED"/>
    <property type="match status" value="1"/>
</dbReference>
<gene>
    <name evidence="1" type="ORF">OSB04_023899</name>
</gene>
<dbReference type="InterPro" id="IPR020904">
    <property type="entry name" value="Sc_DH/Rdtase_CS"/>
</dbReference>
<dbReference type="PANTHER" id="PTHR44375">
    <property type="entry name" value="BETA-KETOACYL-ACP REDUCTASE-LIKE PROTEIN-RELATED"/>
    <property type="match status" value="1"/>
</dbReference>
<organism evidence="1 2">
    <name type="scientific">Centaurea solstitialis</name>
    <name type="common">yellow star-thistle</name>
    <dbReference type="NCBI Taxonomy" id="347529"/>
    <lineage>
        <taxon>Eukaryota</taxon>
        <taxon>Viridiplantae</taxon>
        <taxon>Streptophyta</taxon>
        <taxon>Embryophyta</taxon>
        <taxon>Tracheophyta</taxon>
        <taxon>Spermatophyta</taxon>
        <taxon>Magnoliopsida</taxon>
        <taxon>eudicotyledons</taxon>
        <taxon>Gunneridae</taxon>
        <taxon>Pentapetalae</taxon>
        <taxon>asterids</taxon>
        <taxon>campanulids</taxon>
        <taxon>Asterales</taxon>
        <taxon>Asteraceae</taxon>
        <taxon>Carduoideae</taxon>
        <taxon>Cardueae</taxon>
        <taxon>Centaureinae</taxon>
        <taxon>Centaurea</taxon>
    </lineage>
</organism>
<dbReference type="Pfam" id="PF13561">
    <property type="entry name" value="adh_short_C2"/>
    <property type="match status" value="1"/>
</dbReference>
<accession>A0AA38W043</accession>
<name>A0AA38W043_9ASTR</name>
<dbReference type="PROSITE" id="PS00061">
    <property type="entry name" value="ADH_SHORT"/>
    <property type="match status" value="1"/>
</dbReference>
<dbReference type="AlphaFoldDB" id="A0AA38W043"/>
<evidence type="ECO:0000313" key="2">
    <source>
        <dbReference type="Proteomes" id="UP001172457"/>
    </source>
</evidence>
<comment type="caution">
    <text evidence="1">The sequence shown here is derived from an EMBL/GenBank/DDBJ whole genome shotgun (WGS) entry which is preliminary data.</text>
</comment>